<keyword evidence="9" id="KW-0539">Nucleus</keyword>
<dbReference type="InterPro" id="IPR040221">
    <property type="entry name" value="CDCA7/CDA7L"/>
</dbReference>
<evidence type="ECO:0000256" key="10">
    <source>
        <dbReference type="SAM" id="MobiDB-lite"/>
    </source>
</evidence>
<dbReference type="Proteomes" id="UP000700334">
    <property type="component" value="Unassembled WGS sequence"/>
</dbReference>
<gene>
    <name evidence="12" type="ORF">J0S82_018500</name>
</gene>
<dbReference type="GO" id="GO:0005634">
    <property type="term" value="C:nucleus"/>
    <property type="evidence" value="ECO:0007669"/>
    <property type="project" value="UniProtKB-SubCell"/>
</dbReference>
<feature type="compositionally biased region" description="Acidic residues" evidence="10">
    <location>
        <begin position="267"/>
        <end position="277"/>
    </location>
</feature>
<evidence type="ECO:0000256" key="6">
    <source>
        <dbReference type="ARBA" id="ARBA00022843"/>
    </source>
</evidence>
<accession>A0A8J5ZZF1</accession>
<evidence type="ECO:0000259" key="11">
    <source>
        <dbReference type="Pfam" id="PF10497"/>
    </source>
</evidence>
<dbReference type="OrthoDB" id="298344at2759"/>
<evidence type="ECO:0000256" key="8">
    <source>
        <dbReference type="ARBA" id="ARBA00023163"/>
    </source>
</evidence>
<sequence>QKDLRVKNFKKFRYMKLISMETASSSDDSCDSFASDNFANTKPKFRSDISEELANVFYEDSDNESFCGFSESEVQDVLDHCGFLQKPRPDVTNELASIFHADSDDESFCGFSESEIQDGMRSPSARVGCRTRSQGRLTGQLRVAMKFPARNTRGTAAKKTAVPQPLENSVTDSNSDSEEESGANFLEKRALNIKQNKAMLAKLMSELESFPGSFPGRHSLLGPRSQSKTPRRRTFPGVASRRNPERRARPLTRSRSRILGSSITLPTEEDEEEEEEDKYMLVRKRKTLDGYMDEEDMPRIRRPGSMTLPHVIRPVEEITEEELENICSNSREKIYNRSLGSTCHQCRQKTIDTKTNCRNPECWGVRGQFCGPCLRNRYGEEVRDALLDPNWHCPPCRRICNCSFCRQRDGRCATGVLVYLAKYHGFGNVHAYLKRTFENLLRALPGIKVLLRESQCTLIGMAPISEDGLLQPCQGLAFQLHFLAVLIQWVASTMNCKSNSSLWEWELVATSHS</sequence>
<comment type="subcellular location">
    <subcellularLocation>
        <location evidence="2">Cytoplasm</location>
    </subcellularLocation>
    <subcellularLocation>
        <location evidence="1">Nucleus</location>
    </subcellularLocation>
</comment>
<evidence type="ECO:0000256" key="3">
    <source>
        <dbReference type="ARBA" id="ARBA00022490"/>
    </source>
</evidence>
<evidence type="ECO:0000256" key="2">
    <source>
        <dbReference type="ARBA" id="ARBA00004496"/>
    </source>
</evidence>
<dbReference type="Pfam" id="PF10497">
    <property type="entry name" value="zf-4CXXC_R1"/>
    <property type="match status" value="1"/>
</dbReference>
<keyword evidence="7" id="KW-0805">Transcription regulation</keyword>
<protein>
    <submittedName>
        <fullName evidence="12">Cell division cycle-associated protein 7</fullName>
    </submittedName>
</protein>
<keyword evidence="6" id="KW-0832">Ubl conjugation</keyword>
<keyword evidence="12" id="KW-0131">Cell cycle</keyword>
<dbReference type="GO" id="GO:0005737">
    <property type="term" value="C:cytoplasm"/>
    <property type="evidence" value="ECO:0007669"/>
    <property type="project" value="UniProtKB-SubCell"/>
</dbReference>
<comment type="caution">
    <text evidence="12">The sequence shown here is derived from an EMBL/GenBank/DDBJ whole genome shotgun (WGS) entry which is preliminary data.</text>
</comment>
<dbReference type="InterPro" id="IPR018866">
    <property type="entry name" value="Znf-4CXXC_R1"/>
</dbReference>
<dbReference type="GO" id="GO:0006355">
    <property type="term" value="P:regulation of DNA-templated transcription"/>
    <property type="evidence" value="ECO:0007669"/>
    <property type="project" value="InterPro"/>
</dbReference>
<name>A0A8J5ZZF1_GALPY</name>
<keyword evidence="12" id="KW-0132">Cell division</keyword>
<keyword evidence="5" id="KW-0597">Phosphoprotein</keyword>
<dbReference type="AlphaFoldDB" id="A0A8J5ZZF1"/>
<feature type="region of interest" description="Disordered" evidence="10">
    <location>
        <begin position="212"/>
        <end position="277"/>
    </location>
</feature>
<organism evidence="12 13">
    <name type="scientific">Galemys pyrenaicus</name>
    <name type="common">Iberian desman</name>
    <name type="synonym">Pyrenean desman</name>
    <dbReference type="NCBI Taxonomy" id="202257"/>
    <lineage>
        <taxon>Eukaryota</taxon>
        <taxon>Metazoa</taxon>
        <taxon>Chordata</taxon>
        <taxon>Craniata</taxon>
        <taxon>Vertebrata</taxon>
        <taxon>Euteleostomi</taxon>
        <taxon>Mammalia</taxon>
        <taxon>Eutheria</taxon>
        <taxon>Laurasiatheria</taxon>
        <taxon>Eulipotyphla</taxon>
        <taxon>Talpidae</taxon>
        <taxon>Galemys</taxon>
    </lineage>
</organism>
<evidence type="ECO:0000256" key="7">
    <source>
        <dbReference type="ARBA" id="ARBA00023015"/>
    </source>
</evidence>
<dbReference type="PANTHER" id="PTHR31169">
    <property type="entry name" value="OS05G0300700 PROTEIN"/>
    <property type="match status" value="1"/>
</dbReference>
<dbReference type="EMBL" id="JAGFMF010011870">
    <property type="protein sequence ID" value="KAG8510496.1"/>
    <property type="molecule type" value="Genomic_DNA"/>
</dbReference>
<keyword evidence="8" id="KW-0804">Transcription</keyword>
<evidence type="ECO:0000313" key="13">
    <source>
        <dbReference type="Proteomes" id="UP000700334"/>
    </source>
</evidence>
<reference evidence="12" key="1">
    <citation type="journal article" date="2021" name="Evol. Appl.">
        <title>The genome of the Pyrenean desman and the effects of bottlenecks and inbreeding on the genomic landscape of an endangered species.</title>
        <authorList>
            <person name="Escoda L."/>
            <person name="Castresana J."/>
        </authorList>
    </citation>
    <scope>NUCLEOTIDE SEQUENCE</scope>
    <source>
        <strain evidence="12">IBE-C5619</strain>
    </source>
</reference>
<dbReference type="PANTHER" id="PTHR31169:SF2">
    <property type="entry name" value="CELL DIVISION CYCLE-ASSOCIATED PROTEIN 7"/>
    <property type="match status" value="1"/>
</dbReference>
<dbReference type="GO" id="GO:0051301">
    <property type="term" value="P:cell division"/>
    <property type="evidence" value="ECO:0007669"/>
    <property type="project" value="UniProtKB-KW"/>
</dbReference>
<evidence type="ECO:0000256" key="5">
    <source>
        <dbReference type="ARBA" id="ARBA00022553"/>
    </source>
</evidence>
<keyword evidence="4" id="KW-1017">Isopeptide bond</keyword>
<evidence type="ECO:0000256" key="4">
    <source>
        <dbReference type="ARBA" id="ARBA00022499"/>
    </source>
</evidence>
<feature type="non-terminal residue" evidence="12">
    <location>
        <position position="1"/>
    </location>
</feature>
<keyword evidence="3" id="KW-0963">Cytoplasm</keyword>
<evidence type="ECO:0000256" key="1">
    <source>
        <dbReference type="ARBA" id="ARBA00004123"/>
    </source>
</evidence>
<feature type="region of interest" description="Disordered" evidence="10">
    <location>
        <begin position="151"/>
        <end position="183"/>
    </location>
</feature>
<evidence type="ECO:0000313" key="12">
    <source>
        <dbReference type="EMBL" id="KAG8510496.1"/>
    </source>
</evidence>
<proteinExistence type="predicted"/>
<evidence type="ECO:0000256" key="9">
    <source>
        <dbReference type="ARBA" id="ARBA00023242"/>
    </source>
</evidence>
<keyword evidence="13" id="KW-1185">Reference proteome</keyword>
<feature type="domain" description="Zinc-finger" evidence="11">
    <location>
        <begin position="336"/>
        <end position="433"/>
    </location>
</feature>